<organism evidence="2 3">
    <name type="scientific">Erysiphe pulchra</name>
    <dbReference type="NCBI Taxonomy" id="225359"/>
    <lineage>
        <taxon>Eukaryota</taxon>
        <taxon>Fungi</taxon>
        <taxon>Dikarya</taxon>
        <taxon>Ascomycota</taxon>
        <taxon>Pezizomycotina</taxon>
        <taxon>Leotiomycetes</taxon>
        <taxon>Erysiphales</taxon>
        <taxon>Erysiphaceae</taxon>
        <taxon>Erysiphe</taxon>
    </lineage>
</organism>
<feature type="region of interest" description="Disordered" evidence="1">
    <location>
        <begin position="120"/>
        <end position="140"/>
    </location>
</feature>
<feature type="region of interest" description="Disordered" evidence="1">
    <location>
        <begin position="25"/>
        <end position="104"/>
    </location>
</feature>
<feature type="region of interest" description="Disordered" evidence="1">
    <location>
        <begin position="203"/>
        <end position="230"/>
    </location>
</feature>
<evidence type="ECO:0000313" key="3">
    <source>
        <dbReference type="Proteomes" id="UP000237438"/>
    </source>
</evidence>
<evidence type="ECO:0000313" key="2">
    <source>
        <dbReference type="EMBL" id="POS82635.1"/>
    </source>
</evidence>
<evidence type="ECO:0000256" key="1">
    <source>
        <dbReference type="SAM" id="MobiDB-lite"/>
    </source>
</evidence>
<feature type="compositionally biased region" description="Basic and acidic residues" evidence="1">
    <location>
        <begin position="212"/>
        <end position="230"/>
    </location>
</feature>
<name>A0A2S4PKS2_9PEZI</name>
<dbReference type="Proteomes" id="UP000237438">
    <property type="component" value="Unassembled WGS sequence"/>
</dbReference>
<comment type="caution">
    <text evidence="2">The sequence shown here is derived from an EMBL/GenBank/DDBJ whole genome shotgun (WGS) entry which is preliminary data.</text>
</comment>
<accession>A0A2S4PKS2</accession>
<protein>
    <submittedName>
        <fullName evidence="2">Uncharacterized protein</fullName>
    </submittedName>
</protein>
<gene>
    <name evidence="2" type="ORF">EPUL_006637</name>
</gene>
<dbReference type="OrthoDB" id="3596672at2759"/>
<sequence>MATLTQPLSCQQKYTKMVSQRTMSPLSWKGPRYSNEFPPSTLPTSSSERGHKIETISSRLHKFNRETHKNYTEIKKNVHETGQNSSSNSSRDDREVKKKKRRSNRDSIFSFMSIILKNEDGRPTERKKFESKERVSSPVYSQISFLSSSSSIDIPSQVKPEKISNSSNVLTPACVSTTQSRSSISSLTRMSASFKYGIHREDLPKRTSSQLRSDKCPPKSEKNKSEATDSPLELDKHCLNFFQEQQEQEYRIAKAWLEAEESRKTSQSTSRGAIKSGSTEYQWDDTWIKIPSLDNGWQANEMTLKKNQQNVAVGHSHLRPKVIFDIDVPLEGYVSTECRVTSKIYSTEKENNAKRKRISGMANLAIGVRGWLSRRVRSN</sequence>
<reference evidence="2 3" key="1">
    <citation type="submission" date="2017-10" db="EMBL/GenBank/DDBJ databases">
        <title>Development of genomic resources for the powdery mildew, Erysiphe pulchra.</title>
        <authorList>
            <person name="Wadl P.A."/>
            <person name="Mack B.M."/>
            <person name="Moore G."/>
            <person name="Beltz S.B."/>
        </authorList>
    </citation>
    <scope>NUCLEOTIDE SEQUENCE [LARGE SCALE GENOMIC DNA]</scope>
    <source>
        <strain evidence="2">Cflorida</strain>
    </source>
</reference>
<keyword evidence="3" id="KW-1185">Reference proteome</keyword>
<feature type="compositionally biased region" description="Basic and acidic residues" evidence="1">
    <location>
        <begin position="120"/>
        <end position="135"/>
    </location>
</feature>
<feature type="compositionally biased region" description="Basic and acidic residues" evidence="1">
    <location>
        <begin position="63"/>
        <end position="79"/>
    </location>
</feature>
<dbReference type="AlphaFoldDB" id="A0A2S4PKS2"/>
<dbReference type="EMBL" id="PEDP01002488">
    <property type="protein sequence ID" value="POS82635.1"/>
    <property type="molecule type" value="Genomic_DNA"/>
</dbReference>
<proteinExistence type="predicted"/>